<reference evidence="1 3" key="2">
    <citation type="journal article" date="2014" name="BMC Genomics">
        <title>An improved genome release (version Mt4.0) for the model legume Medicago truncatula.</title>
        <authorList>
            <person name="Tang H."/>
            <person name="Krishnakumar V."/>
            <person name="Bidwell S."/>
            <person name="Rosen B."/>
            <person name="Chan A."/>
            <person name="Zhou S."/>
            <person name="Gentzbittel L."/>
            <person name="Childs K.L."/>
            <person name="Yandell M."/>
            <person name="Gundlach H."/>
            <person name="Mayer K.F."/>
            <person name="Schwartz D.C."/>
            <person name="Town C.D."/>
        </authorList>
    </citation>
    <scope>GENOME REANNOTATION</scope>
    <source>
        <strain evidence="2 3">cv. Jemalong A17</strain>
    </source>
</reference>
<reference evidence="1 3" key="1">
    <citation type="journal article" date="2011" name="Nature">
        <title>The Medicago genome provides insight into the evolution of rhizobial symbioses.</title>
        <authorList>
            <person name="Young N.D."/>
            <person name="Debelle F."/>
            <person name="Oldroyd G.E."/>
            <person name="Geurts R."/>
            <person name="Cannon S.B."/>
            <person name="Udvardi M.K."/>
            <person name="Benedito V.A."/>
            <person name="Mayer K.F."/>
            <person name="Gouzy J."/>
            <person name="Schoof H."/>
            <person name="Van de Peer Y."/>
            <person name="Proost S."/>
            <person name="Cook D.R."/>
            <person name="Meyers B.C."/>
            <person name="Spannagl M."/>
            <person name="Cheung F."/>
            <person name="De Mita S."/>
            <person name="Krishnakumar V."/>
            <person name="Gundlach H."/>
            <person name="Zhou S."/>
            <person name="Mudge J."/>
            <person name="Bharti A.K."/>
            <person name="Murray J.D."/>
            <person name="Naoumkina M.A."/>
            <person name="Rosen B."/>
            <person name="Silverstein K.A."/>
            <person name="Tang H."/>
            <person name="Rombauts S."/>
            <person name="Zhao P.X."/>
            <person name="Zhou P."/>
            <person name="Barbe V."/>
            <person name="Bardou P."/>
            <person name="Bechner M."/>
            <person name="Bellec A."/>
            <person name="Berger A."/>
            <person name="Berges H."/>
            <person name="Bidwell S."/>
            <person name="Bisseling T."/>
            <person name="Choisne N."/>
            <person name="Couloux A."/>
            <person name="Denny R."/>
            <person name="Deshpande S."/>
            <person name="Dai X."/>
            <person name="Doyle J.J."/>
            <person name="Dudez A.M."/>
            <person name="Farmer A.D."/>
            <person name="Fouteau S."/>
            <person name="Franken C."/>
            <person name="Gibelin C."/>
            <person name="Gish J."/>
            <person name="Goldstein S."/>
            <person name="Gonzalez A.J."/>
            <person name="Green P.J."/>
            <person name="Hallab A."/>
            <person name="Hartog M."/>
            <person name="Hua A."/>
            <person name="Humphray S.J."/>
            <person name="Jeong D.H."/>
            <person name="Jing Y."/>
            <person name="Jocker A."/>
            <person name="Kenton S.M."/>
            <person name="Kim D.J."/>
            <person name="Klee K."/>
            <person name="Lai H."/>
            <person name="Lang C."/>
            <person name="Lin S."/>
            <person name="Macmil S.L."/>
            <person name="Magdelenat G."/>
            <person name="Matthews L."/>
            <person name="McCorrison J."/>
            <person name="Monaghan E.L."/>
            <person name="Mun J.H."/>
            <person name="Najar F.Z."/>
            <person name="Nicholson C."/>
            <person name="Noirot C."/>
            <person name="O'Bleness M."/>
            <person name="Paule C.R."/>
            <person name="Poulain J."/>
            <person name="Prion F."/>
            <person name="Qin B."/>
            <person name="Qu C."/>
            <person name="Retzel E.F."/>
            <person name="Riddle C."/>
            <person name="Sallet E."/>
            <person name="Samain S."/>
            <person name="Samson N."/>
            <person name="Sanders I."/>
            <person name="Saurat O."/>
            <person name="Scarpelli C."/>
            <person name="Schiex T."/>
            <person name="Segurens B."/>
            <person name="Severin A.J."/>
            <person name="Sherrier D.J."/>
            <person name="Shi R."/>
            <person name="Sims S."/>
            <person name="Singer S.R."/>
            <person name="Sinharoy S."/>
            <person name="Sterck L."/>
            <person name="Viollet A."/>
            <person name="Wang B.B."/>
            <person name="Wang K."/>
            <person name="Wang M."/>
            <person name="Wang X."/>
            <person name="Warfsmann J."/>
            <person name="Weissenbach J."/>
            <person name="White D.D."/>
            <person name="White J.D."/>
            <person name="Wiley G.B."/>
            <person name="Wincker P."/>
            <person name="Xing Y."/>
            <person name="Yang L."/>
            <person name="Yao Z."/>
            <person name="Ying F."/>
            <person name="Zhai J."/>
            <person name="Zhou L."/>
            <person name="Zuber A."/>
            <person name="Denarie J."/>
            <person name="Dixon R.A."/>
            <person name="May G.D."/>
            <person name="Schwartz D.C."/>
            <person name="Rogers J."/>
            <person name="Quetier F."/>
            <person name="Town C.D."/>
            <person name="Roe B.A."/>
        </authorList>
    </citation>
    <scope>NUCLEOTIDE SEQUENCE [LARGE SCALE GENOMIC DNA]</scope>
    <source>
        <strain evidence="1">A17</strain>
        <strain evidence="2 3">cv. Jemalong A17</strain>
    </source>
</reference>
<organism evidence="1 3">
    <name type="scientific">Medicago truncatula</name>
    <name type="common">Barrel medic</name>
    <name type="synonym">Medicago tribuloides</name>
    <dbReference type="NCBI Taxonomy" id="3880"/>
    <lineage>
        <taxon>Eukaryota</taxon>
        <taxon>Viridiplantae</taxon>
        <taxon>Streptophyta</taxon>
        <taxon>Embryophyta</taxon>
        <taxon>Tracheophyta</taxon>
        <taxon>Spermatophyta</taxon>
        <taxon>Magnoliopsida</taxon>
        <taxon>eudicotyledons</taxon>
        <taxon>Gunneridae</taxon>
        <taxon>Pentapetalae</taxon>
        <taxon>rosids</taxon>
        <taxon>fabids</taxon>
        <taxon>Fabales</taxon>
        <taxon>Fabaceae</taxon>
        <taxon>Papilionoideae</taxon>
        <taxon>50 kb inversion clade</taxon>
        <taxon>NPAAA clade</taxon>
        <taxon>Hologalegina</taxon>
        <taxon>IRL clade</taxon>
        <taxon>Trifolieae</taxon>
        <taxon>Medicago</taxon>
    </lineage>
</organism>
<evidence type="ECO:0000313" key="3">
    <source>
        <dbReference type="Proteomes" id="UP000002051"/>
    </source>
</evidence>
<accession>G7J6A7</accession>
<dbReference type="EMBL" id="CM001219">
    <property type="protein sequence ID" value="AES73264.1"/>
    <property type="molecule type" value="Genomic_DNA"/>
</dbReference>
<evidence type="ECO:0000313" key="1">
    <source>
        <dbReference type="EMBL" id="AES73264.1"/>
    </source>
</evidence>
<evidence type="ECO:0000313" key="2">
    <source>
        <dbReference type="EnsemblPlants" id="AES73264"/>
    </source>
</evidence>
<keyword evidence="3" id="KW-1185">Reference proteome</keyword>
<protein>
    <submittedName>
        <fullName evidence="1 2">Uncharacterized protein</fullName>
    </submittedName>
</protein>
<sequence>MLSVPAPPLPSTPSPPSMASYHHNKLITSVATATILGNRYVFGRWEHCGSATTTGR</sequence>
<proteinExistence type="predicted"/>
<dbReference type="Proteomes" id="UP000002051">
    <property type="component" value="Chromosome 3"/>
</dbReference>
<dbReference type="HOGENOM" id="CLU_3017264_0_0_1"/>
<gene>
    <name evidence="1" type="ordered locus">MTR_3g101390</name>
</gene>
<dbReference type="AlphaFoldDB" id="G7J6A7"/>
<reference evidence="2" key="3">
    <citation type="submission" date="2015-04" db="UniProtKB">
        <authorList>
            <consortium name="EnsemblPlants"/>
        </authorList>
    </citation>
    <scope>IDENTIFICATION</scope>
    <source>
        <strain evidence="2">cv. Jemalong A17</strain>
    </source>
</reference>
<dbReference type="EnsemblPlants" id="AES73264">
    <property type="protein sequence ID" value="AES73264"/>
    <property type="gene ID" value="MTR_3g101390"/>
</dbReference>
<name>G7J6A7_MEDTR</name>
<dbReference type="PaxDb" id="3880-AES73262"/>